<feature type="transmembrane region" description="Helical" evidence="1">
    <location>
        <begin position="7"/>
        <end position="28"/>
    </location>
</feature>
<organism evidence="2 3">
    <name type="scientific">Candidatus Merdiplasma excrementigallinarum</name>
    <dbReference type="NCBI Taxonomy" id="2840864"/>
    <lineage>
        <taxon>Bacteria</taxon>
        <taxon>Bacillati</taxon>
        <taxon>Bacillota</taxon>
        <taxon>Clostridia</taxon>
        <taxon>Lachnospirales</taxon>
        <taxon>Lachnospiraceae</taxon>
        <taxon>Lachnospiraceae incertae sedis</taxon>
        <taxon>Candidatus Merdiplasma</taxon>
    </lineage>
</organism>
<feature type="transmembrane region" description="Helical" evidence="1">
    <location>
        <begin position="105"/>
        <end position="126"/>
    </location>
</feature>
<dbReference type="InterPro" id="IPR045407">
    <property type="entry name" value="DUF6512"/>
</dbReference>
<proteinExistence type="predicted"/>
<evidence type="ECO:0000313" key="3">
    <source>
        <dbReference type="Proteomes" id="UP000886889"/>
    </source>
</evidence>
<reference evidence="2" key="1">
    <citation type="submission" date="2020-10" db="EMBL/GenBank/DDBJ databases">
        <authorList>
            <person name="Gilroy R."/>
        </authorList>
    </citation>
    <scope>NUCLEOTIDE SEQUENCE</scope>
    <source>
        <strain evidence="2">ChiBcec6-7307</strain>
    </source>
</reference>
<gene>
    <name evidence="2" type="ORF">IAC80_01050</name>
</gene>
<evidence type="ECO:0000313" key="2">
    <source>
        <dbReference type="EMBL" id="HIV22502.1"/>
    </source>
</evidence>
<comment type="caution">
    <text evidence="2">The sequence shown here is derived from an EMBL/GenBank/DDBJ whole genome shotgun (WGS) entry which is preliminary data.</text>
</comment>
<keyword evidence="1" id="KW-0472">Membrane</keyword>
<protein>
    <submittedName>
        <fullName evidence="2">Uncharacterized protein</fullName>
    </submittedName>
</protein>
<keyword evidence="1" id="KW-1133">Transmembrane helix</keyword>
<dbReference type="AlphaFoldDB" id="A0A9D1NY51"/>
<feature type="transmembrane region" description="Helical" evidence="1">
    <location>
        <begin position="138"/>
        <end position="156"/>
    </location>
</feature>
<dbReference type="EMBL" id="DVOS01000013">
    <property type="protein sequence ID" value="HIV22502.1"/>
    <property type="molecule type" value="Genomic_DNA"/>
</dbReference>
<feature type="transmembrane region" description="Helical" evidence="1">
    <location>
        <begin position="74"/>
        <end position="93"/>
    </location>
</feature>
<evidence type="ECO:0000256" key="1">
    <source>
        <dbReference type="SAM" id="Phobius"/>
    </source>
</evidence>
<accession>A0A9D1NY51</accession>
<sequence>MDPLKKILSAGFLAVLVMGTLFHFVYSWTGNWIPAGFFVPVNESTWEHMKLVFFPMLICSFPIRRILSPRYPCISFALQLGNLAGTFLIPVLFYTYTGILGKNVMFLDLFTFFVSVLTGFRLTFRFTRSCRGQRWETVMNLLILILFFCFLLFTYMPPKIGLFQPPV</sequence>
<dbReference type="Proteomes" id="UP000886889">
    <property type="component" value="Unassembled WGS sequence"/>
</dbReference>
<feature type="transmembrane region" description="Helical" evidence="1">
    <location>
        <begin position="48"/>
        <end position="67"/>
    </location>
</feature>
<keyword evidence="1" id="KW-0812">Transmembrane</keyword>
<dbReference type="Pfam" id="PF20122">
    <property type="entry name" value="DUF6512"/>
    <property type="match status" value="1"/>
</dbReference>
<name>A0A9D1NY51_9FIRM</name>
<reference evidence="2" key="2">
    <citation type="journal article" date="2021" name="PeerJ">
        <title>Extensive microbial diversity within the chicken gut microbiome revealed by metagenomics and culture.</title>
        <authorList>
            <person name="Gilroy R."/>
            <person name="Ravi A."/>
            <person name="Getino M."/>
            <person name="Pursley I."/>
            <person name="Horton D.L."/>
            <person name="Alikhan N.F."/>
            <person name="Baker D."/>
            <person name="Gharbi K."/>
            <person name="Hall N."/>
            <person name="Watson M."/>
            <person name="Adriaenssens E.M."/>
            <person name="Foster-Nyarko E."/>
            <person name="Jarju S."/>
            <person name="Secka A."/>
            <person name="Antonio M."/>
            <person name="Oren A."/>
            <person name="Chaudhuri R.R."/>
            <person name="La Ragione R."/>
            <person name="Hildebrand F."/>
            <person name="Pallen M.J."/>
        </authorList>
    </citation>
    <scope>NUCLEOTIDE SEQUENCE</scope>
    <source>
        <strain evidence="2">ChiBcec6-7307</strain>
    </source>
</reference>